<dbReference type="AlphaFoldDB" id="A0A1I7MW14"/>
<dbReference type="EMBL" id="FPCH01000001">
    <property type="protein sequence ID" value="SFV26607.1"/>
    <property type="molecule type" value="Genomic_DNA"/>
</dbReference>
<gene>
    <name evidence="1" type="ORF">SAMN04488557_0531</name>
</gene>
<protein>
    <recommendedName>
        <fullName evidence="3">DUF2946 domain-containing protein</fullName>
    </recommendedName>
</protein>
<sequence length="123" mass="13167">MTASRLRIRLVLLTLFAFGVQLAVASFHHHTSREISARSIAAFAGHCVSTATKPCAPASDDHDNCPLCWAAAMAATSLVPSLFDFPAPSEIVFAQLQTPLSTQSCIIRCYEQRARGPPAANVV</sequence>
<accession>A0A1I7MW14</accession>
<evidence type="ECO:0000313" key="2">
    <source>
        <dbReference type="Proteomes" id="UP000199423"/>
    </source>
</evidence>
<organism evidence="1 2">
    <name type="scientific">Hyphomicrobium facile</name>
    <dbReference type="NCBI Taxonomy" id="51670"/>
    <lineage>
        <taxon>Bacteria</taxon>
        <taxon>Pseudomonadati</taxon>
        <taxon>Pseudomonadota</taxon>
        <taxon>Alphaproteobacteria</taxon>
        <taxon>Hyphomicrobiales</taxon>
        <taxon>Hyphomicrobiaceae</taxon>
        <taxon>Hyphomicrobium</taxon>
    </lineage>
</organism>
<reference evidence="2" key="1">
    <citation type="submission" date="2016-10" db="EMBL/GenBank/DDBJ databases">
        <authorList>
            <person name="Varghese N."/>
            <person name="Submissions S."/>
        </authorList>
    </citation>
    <scope>NUCLEOTIDE SEQUENCE [LARGE SCALE GENOMIC DNA]</scope>
    <source>
        <strain evidence="2">DSM 1565</strain>
    </source>
</reference>
<proteinExistence type="predicted"/>
<evidence type="ECO:0000313" key="1">
    <source>
        <dbReference type="EMBL" id="SFV26607.1"/>
    </source>
</evidence>
<dbReference type="STRING" id="51670.SAMN04488557_0531"/>
<keyword evidence="2" id="KW-1185">Reference proteome</keyword>
<evidence type="ECO:0008006" key="3">
    <source>
        <dbReference type="Google" id="ProtNLM"/>
    </source>
</evidence>
<name>A0A1I7MW14_9HYPH</name>
<dbReference type="Proteomes" id="UP000199423">
    <property type="component" value="Unassembled WGS sequence"/>
</dbReference>